<dbReference type="PANTHER" id="PTHR34846:SF11">
    <property type="entry name" value="4-CARBOXYMUCONOLACTONE DECARBOXYLASE FAMILY PROTEIN (AFU_ORTHOLOGUE AFUA_6G11590)"/>
    <property type="match status" value="1"/>
</dbReference>
<dbReference type="InterPro" id="IPR003779">
    <property type="entry name" value="CMD-like"/>
</dbReference>
<evidence type="ECO:0000313" key="3">
    <source>
        <dbReference type="Proteomes" id="UP000036449"/>
    </source>
</evidence>
<feature type="domain" description="Carboxymuconolactone decarboxylase-like" evidence="1">
    <location>
        <begin position="39"/>
        <end position="119"/>
    </location>
</feature>
<dbReference type="InterPro" id="IPR029032">
    <property type="entry name" value="AhpD-like"/>
</dbReference>
<dbReference type="EMBL" id="LABZ01000092">
    <property type="protein sequence ID" value="KMO40712.1"/>
    <property type="molecule type" value="Genomic_DNA"/>
</dbReference>
<evidence type="ECO:0000313" key="2">
    <source>
        <dbReference type="EMBL" id="KMO40712.1"/>
    </source>
</evidence>
<sequence length="183" mass="20097">MARIPYADPTRPETAALAERIVAERGEILHLYAMLLHSPPVAEGWLTFLTAIRQRCDLPGDIRELVIVQVAHLNGARYEAEQHVPIALREGVTQAQLDALPDWQGSEAFAPRERAVLAYCDAMTQTIHVEPAIFAALREHFEPRAIVELTATIGAYNMVSRFLEAIGIDSADDKSAGETGAAR</sequence>
<dbReference type="RefSeq" id="WP_048451465.1">
    <property type="nucleotide sequence ID" value="NZ_LABZ01000092.1"/>
</dbReference>
<protein>
    <submittedName>
        <fullName evidence="2">Carboxymuconolactone decarboxylase</fullName>
    </submittedName>
</protein>
<dbReference type="PATRIC" id="fig|1187852.3.peg.6837"/>
<dbReference type="Pfam" id="PF02627">
    <property type="entry name" value="CMD"/>
    <property type="match status" value="1"/>
</dbReference>
<dbReference type="PANTHER" id="PTHR34846">
    <property type="entry name" value="4-CARBOXYMUCONOLACTONE DECARBOXYLASE FAMILY PROTEIN (AFU_ORTHOLOGUE AFUA_6G11590)"/>
    <property type="match status" value="1"/>
</dbReference>
<evidence type="ECO:0000259" key="1">
    <source>
        <dbReference type="Pfam" id="PF02627"/>
    </source>
</evidence>
<dbReference type="OrthoDB" id="4704294at2"/>
<dbReference type="AlphaFoldDB" id="A0A0J6T4J2"/>
<reference evidence="2 3" key="1">
    <citation type="submission" date="2015-03" db="EMBL/GenBank/DDBJ databases">
        <title>Genome sequencing of Methylobacterium tarhaniae DSM 25844.</title>
        <authorList>
            <person name="Chaudhry V."/>
            <person name="Patil P.B."/>
        </authorList>
    </citation>
    <scope>NUCLEOTIDE SEQUENCE [LARGE SCALE GENOMIC DNA]</scope>
    <source>
        <strain evidence="2 3">DSM 25844</strain>
    </source>
</reference>
<name>A0A0J6T4J2_9HYPH</name>
<dbReference type="Proteomes" id="UP000036449">
    <property type="component" value="Unassembled WGS sequence"/>
</dbReference>
<keyword evidence="3" id="KW-1185">Reference proteome</keyword>
<comment type="caution">
    <text evidence="2">The sequence shown here is derived from an EMBL/GenBank/DDBJ whole genome shotgun (WGS) entry which is preliminary data.</text>
</comment>
<dbReference type="SUPFAM" id="SSF69118">
    <property type="entry name" value="AhpD-like"/>
    <property type="match status" value="1"/>
</dbReference>
<proteinExistence type="predicted"/>
<organism evidence="2 3">
    <name type="scientific">Methylobacterium tarhaniae</name>
    <dbReference type="NCBI Taxonomy" id="1187852"/>
    <lineage>
        <taxon>Bacteria</taxon>
        <taxon>Pseudomonadati</taxon>
        <taxon>Pseudomonadota</taxon>
        <taxon>Alphaproteobacteria</taxon>
        <taxon>Hyphomicrobiales</taxon>
        <taxon>Methylobacteriaceae</taxon>
        <taxon>Methylobacterium</taxon>
    </lineage>
</organism>
<accession>A0A0J6T4J2</accession>
<gene>
    <name evidence="2" type="ORF">VQ03_13850</name>
</gene>
<dbReference type="Gene3D" id="1.20.1290.10">
    <property type="entry name" value="AhpD-like"/>
    <property type="match status" value="1"/>
</dbReference>
<dbReference type="GO" id="GO:0051920">
    <property type="term" value="F:peroxiredoxin activity"/>
    <property type="evidence" value="ECO:0007669"/>
    <property type="project" value="InterPro"/>
</dbReference>